<dbReference type="GO" id="GO:0003713">
    <property type="term" value="F:transcription coactivator activity"/>
    <property type="evidence" value="ECO:0007669"/>
    <property type="project" value="InterPro"/>
</dbReference>
<dbReference type="GO" id="GO:0003682">
    <property type="term" value="F:chromatin binding"/>
    <property type="evidence" value="ECO:0007669"/>
    <property type="project" value="TreeGrafter"/>
</dbReference>
<keyword evidence="5 7" id="KW-0804">Transcription</keyword>
<evidence type="ECO:0000313" key="14">
    <source>
        <dbReference type="Proteomes" id="UP000823561"/>
    </source>
</evidence>
<dbReference type="GO" id="GO:0006338">
    <property type="term" value="P:chromatin remodeling"/>
    <property type="evidence" value="ECO:0007669"/>
    <property type="project" value="TreeGrafter"/>
</dbReference>
<evidence type="ECO:0000259" key="10">
    <source>
        <dbReference type="PROSITE" id="PS50090"/>
    </source>
</evidence>
<feature type="domain" description="ZZ-type" evidence="11">
    <location>
        <begin position="4"/>
        <end position="59"/>
    </location>
</feature>
<feature type="domain" description="Myb-like" evidence="10">
    <location>
        <begin position="67"/>
        <end position="111"/>
    </location>
</feature>
<dbReference type="GO" id="GO:0006357">
    <property type="term" value="P:regulation of transcription by RNA polymerase II"/>
    <property type="evidence" value="ECO:0007669"/>
    <property type="project" value="InterPro"/>
</dbReference>
<dbReference type="EMBL" id="JADWDJ010000024">
    <property type="protein sequence ID" value="KAG5260898.1"/>
    <property type="molecule type" value="Genomic_DNA"/>
</dbReference>
<dbReference type="InterPro" id="IPR055141">
    <property type="entry name" value="TADA2A_B-like_dom"/>
</dbReference>
<evidence type="ECO:0000256" key="3">
    <source>
        <dbReference type="ARBA" id="ARBA00022833"/>
    </source>
</evidence>
<name>A0AAV6FDR4_9TELE</name>
<dbReference type="GO" id="GO:0070461">
    <property type="term" value="C:SAGA-type complex"/>
    <property type="evidence" value="ECO:0007669"/>
    <property type="project" value="TreeGrafter"/>
</dbReference>
<evidence type="ECO:0000256" key="7">
    <source>
        <dbReference type="PIRNR" id="PIRNR025024"/>
    </source>
</evidence>
<dbReference type="Pfam" id="PF22941">
    <property type="entry name" value="TADA2A-like_3rd"/>
    <property type="match status" value="1"/>
</dbReference>
<feature type="compositionally biased region" description="Basic and acidic residues" evidence="9">
    <location>
        <begin position="231"/>
        <end position="242"/>
    </location>
</feature>
<sequence>MADLGKKYCVNCLADVTNLRLRCTDCQDIELCPDCFSAGAEIGNHRRWHGYQLVDGGHFTLWGPEAEGGWTSREEQSLLDAIEQYGFGNWEDMTAPGRTPQEAMDHYVTMYIHGNLGKACIPDNIPNRVTDHTCPSGGPLSPSLTTPLPPLDISVAEQQQLGYMPLRDDYEIEYDQEAEKLISGLSVNYDDEDVEIEMKRAHVDMYVRRLRERQRRKNIARDYNLVPSFLGRDKRDKERDGRPGSGLAGVGVGGGGTGTGAGGGAGGGGVVGVVGGLGAAPLGAGGASTGTVVPSAAVAPKRKITKEEKEQRVKLRPLCQLMAHREFEEFFENLHKERVLRAKVRELQRYRRNGITRLDESAEYEAARHKREKRKENKSEPKR</sequence>
<keyword evidence="2 8" id="KW-0863">Zinc-finger</keyword>
<feature type="region of interest" description="Disordered" evidence="9">
    <location>
        <begin position="231"/>
        <end position="254"/>
    </location>
</feature>
<comment type="subcellular location">
    <subcellularLocation>
        <location evidence="7">Nucleus</location>
    </subcellularLocation>
</comment>
<dbReference type="SUPFAM" id="SSF57850">
    <property type="entry name" value="RING/U-box"/>
    <property type="match status" value="1"/>
</dbReference>
<gene>
    <name evidence="13" type="ORF">AALO_G00297760</name>
</gene>
<evidence type="ECO:0000256" key="6">
    <source>
        <dbReference type="ARBA" id="ARBA00023242"/>
    </source>
</evidence>
<dbReference type="InterPro" id="IPR009057">
    <property type="entry name" value="Homeodomain-like_sf"/>
</dbReference>
<dbReference type="PROSITE" id="PS50135">
    <property type="entry name" value="ZF_ZZ_2"/>
    <property type="match status" value="1"/>
</dbReference>
<dbReference type="Proteomes" id="UP000823561">
    <property type="component" value="Chromosome 24"/>
</dbReference>
<evidence type="ECO:0000313" key="13">
    <source>
        <dbReference type="EMBL" id="KAG5260898.1"/>
    </source>
</evidence>
<evidence type="ECO:0000256" key="8">
    <source>
        <dbReference type="PROSITE-ProRule" id="PRU00228"/>
    </source>
</evidence>
<reference evidence="13" key="1">
    <citation type="submission" date="2020-10" db="EMBL/GenBank/DDBJ databases">
        <title>Chromosome-scale genome assembly of the Allis shad, Alosa alosa.</title>
        <authorList>
            <person name="Margot Z."/>
            <person name="Christophe K."/>
            <person name="Cabau C."/>
            <person name="Louis A."/>
            <person name="Berthelot C."/>
            <person name="Parey E."/>
            <person name="Roest Crollius H."/>
            <person name="Montfort J."/>
            <person name="Robinson-Rechavi M."/>
            <person name="Bucao C."/>
            <person name="Bouchez O."/>
            <person name="Gislard M."/>
            <person name="Lluch J."/>
            <person name="Milhes M."/>
            <person name="Lampietro C."/>
            <person name="Lopez Roques C."/>
            <person name="Donnadieu C."/>
            <person name="Braasch I."/>
            <person name="Desvignes T."/>
            <person name="Postlethwait J."/>
            <person name="Bobe J."/>
            <person name="Guiguen Y."/>
        </authorList>
    </citation>
    <scope>NUCLEOTIDE SEQUENCE</scope>
    <source>
        <strain evidence="13">M-15738</strain>
        <tissue evidence="13">Blood</tissue>
    </source>
</reference>
<protein>
    <recommendedName>
        <fullName evidence="7">Transcriptional adapter</fullName>
    </recommendedName>
</protein>
<feature type="compositionally biased region" description="Basic and acidic residues" evidence="9">
    <location>
        <begin position="374"/>
        <end position="383"/>
    </location>
</feature>
<evidence type="ECO:0000259" key="11">
    <source>
        <dbReference type="PROSITE" id="PS50135"/>
    </source>
</evidence>
<dbReference type="SUPFAM" id="SSF46689">
    <property type="entry name" value="Homeodomain-like"/>
    <property type="match status" value="1"/>
</dbReference>
<dbReference type="InterPro" id="IPR001005">
    <property type="entry name" value="SANT/Myb"/>
</dbReference>
<evidence type="ECO:0000256" key="9">
    <source>
        <dbReference type="SAM" id="MobiDB-lite"/>
    </source>
</evidence>
<dbReference type="Pfam" id="PF25299">
    <property type="entry name" value="ZZ_ADA2"/>
    <property type="match status" value="1"/>
</dbReference>
<evidence type="ECO:0000256" key="5">
    <source>
        <dbReference type="ARBA" id="ARBA00023163"/>
    </source>
</evidence>
<dbReference type="InterPro" id="IPR041983">
    <property type="entry name" value="ADA2-like_ZZ"/>
</dbReference>
<comment type="caution">
    <text evidence="13">The sequence shown here is derived from an EMBL/GenBank/DDBJ whole genome shotgun (WGS) entry which is preliminary data.</text>
</comment>
<evidence type="ECO:0000256" key="4">
    <source>
        <dbReference type="ARBA" id="ARBA00023015"/>
    </source>
</evidence>
<dbReference type="PROSITE" id="PS51293">
    <property type="entry name" value="SANT"/>
    <property type="match status" value="1"/>
</dbReference>
<keyword evidence="1" id="KW-0479">Metal-binding</keyword>
<dbReference type="PANTHER" id="PTHR12374:SF63">
    <property type="entry name" value="TRANSCRIPTIONAL ADAPTER 2-BETA"/>
    <property type="match status" value="1"/>
</dbReference>
<dbReference type="Pfam" id="PF00249">
    <property type="entry name" value="Myb_DNA-binding"/>
    <property type="match status" value="1"/>
</dbReference>
<dbReference type="CDD" id="cd02335">
    <property type="entry name" value="ZZ_ADA2"/>
    <property type="match status" value="1"/>
</dbReference>
<keyword evidence="4 7" id="KW-0805">Transcription regulation</keyword>
<evidence type="ECO:0000256" key="1">
    <source>
        <dbReference type="ARBA" id="ARBA00022723"/>
    </source>
</evidence>
<feature type="domain" description="SANT" evidence="12">
    <location>
        <begin position="65"/>
        <end position="115"/>
    </location>
</feature>
<evidence type="ECO:0000256" key="2">
    <source>
        <dbReference type="ARBA" id="ARBA00022771"/>
    </source>
</evidence>
<dbReference type="InterPro" id="IPR043145">
    <property type="entry name" value="Znf_ZZ_sf"/>
</dbReference>
<organism evidence="13 14">
    <name type="scientific">Alosa alosa</name>
    <name type="common">allis shad</name>
    <dbReference type="NCBI Taxonomy" id="278164"/>
    <lineage>
        <taxon>Eukaryota</taxon>
        <taxon>Metazoa</taxon>
        <taxon>Chordata</taxon>
        <taxon>Craniata</taxon>
        <taxon>Vertebrata</taxon>
        <taxon>Euteleostomi</taxon>
        <taxon>Actinopterygii</taxon>
        <taxon>Neopterygii</taxon>
        <taxon>Teleostei</taxon>
        <taxon>Clupei</taxon>
        <taxon>Clupeiformes</taxon>
        <taxon>Clupeoidei</taxon>
        <taxon>Clupeidae</taxon>
        <taxon>Alosa</taxon>
    </lineage>
</organism>
<keyword evidence="3" id="KW-0862">Zinc</keyword>
<dbReference type="PROSITE" id="PS01357">
    <property type="entry name" value="ZF_ZZ_1"/>
    <property type="match status" value="1"/>
</dbReference>
<evidence type="ECO:0000259" key="12">
    <source>
        <dbReference type="PROSITE" id="PS51293"/>
    </source>
</evidence>
<dbReference type="GO" id="GO:0008270">
    <property type="term" value="F:zinc ion binding"/>
    <property type="evidence" value="ECO:0007669"/>
    <property type="project" value="UniProtKB-KW"/>
</dbReference>
<dbReference type="InterPro" id="IPR016827">
    <property type="entry name" value="Ada2/TADA2"/>
</dbReference>
<dbReference type="PIRSF" id="PIRSF025024">
    <property type="entry name" value="Transcriptional_adaptor_2"/>
    <property type="match status" value="1"/>
</dbReference>
<dbReference type="CDD" id="cd00167">
    <property type="entry name" value="SANT"/>
    <property type="match status" value="1"/>
</dbReference>
<dbReference type="Gene3D" id="1.10.10.60">
    <property type="entry name" value="Homeodomain-like"/>
    <property type="match status" value="1"/>
</dbReference>
<dbReference type="PROSITE" id="PS50090">
    <property type="entry name" value="MYB_LIKE"/>
    <property type="match status" value="1"/>
</dbReference>
<accession>A0AAV6FDR4</accession>
<proteinExistence type="predicted"/>
<feature type="compositionally biased region" description="Gly residues" evidence="9">
    <location>
        <begin position="243"/>
        <end position="254"/>
    </location>
</feature>
<dbReference type="Gene3D" id="3.30.60.90">
    <property type="match status" value="1"/>
</dbReference>
<dbReference type="FunFam" id="3.30.60.90:FF:000011">
    <property type="entry name" value="Transcriptional adapter"/>
    <property type="match status" value="1"/>
</dbReference>
<dbReference type="InterPro" id="IPR017884">
    <property type="entry name" value="SANT_dom"/>
</dbReference>
<dbReference type="FunFam" id="1.10.10.60:FF:000170">
    <property type="entry name" value="Transcriptional adapter"/>
    <property type="match status" value="1"/>
</dbReference>
<dbReference type="InterPro" id="IPR000433">
    <property type="entry name" value="Znf_ZZ"/>
</dbReference>
<feature type="region of interest" description="Disordered" evidence="9">
    <location>
        <begin position="359"/>
        <end position="383"/>
    </location>
</feature>
<dbReference type="GO" id="GO:0005634">
    <property type="term" value="C:nucleus"/>
    <property type="evidence" value="ECO:0007669"/>
    <property type="project" value="UniProtKB-SubCell"/>
</dbReference>
<keyword evidence="14" id="KW-1185">Reference proteome</keyword>
<dbReference type="PANTHER" id="PTHR12374">
    <property type="entry name" value="TRANSCRIPTIONAL ADAPTOR 2 ADA2 -RELATED"/>
    <property type="match status" value="1"/>
</dbReference>
<dbReference type="AlphaFoldDB" id="A0AAV6FDR4"/>
<keyword evidence="6 7" id="KW-0539">Nucleus</keyword>